<dbReference type="RefSeq" id="XP_020069832.1">
    <property type="nucleotide sequence ID" value="XM_020212802.1"/>
</dbReference>
<dbReference type="GO" id="GO:0016787">
    <property type="term" value="F:hydrolase activity"/>
    <property type="evidence" value="ECO:0007669"/>
    <property type="project" value="UniProtKB-KW"/>
</dbReference>
<reference evidence="3 4" key="1">
    <citation type="journal article" date="2016" name="Proc. Natl. Acad. Sci. U.S.A.">
        <title>Comparative genomics of biotechnologically important yeasts.</title>
        <authorList>
            <person name="Riley R."/>
            <person name="Haridas S."/>
            <person name="Wolfe K.H."/>
            <person name="Lopes M.R."/>
            <person name="Hittinger C.T."/>
            <person name="Goeker M."/>
            <person name="Salamov A.A."/>
            <person name="Wisecaver J.H."/>
            <person name="Long T.M."/>
            <person name="Calvey C.H."/>
            <person name="Aerts A.L."/>
            <person name="Barry K.W."/>
            <person name="Choi C."/>
            <person name="Clum A."/>
            <person name="Coughlan A.Y."/>
            <person name="Deshpande S."/>
            <person name="Douglass A.P."/>
            <person name="Hanson S.J."/>
            <person name="Klenk H.-P."/>
            <person name="LaButti K.M."/>
            <person name="Lapidus A."/>
            <person name="Lindquist E.A."/>
            <person name="Lipzen A.M."/>
            <person name="Meier-Kolthoff J.P."/>
            <person name="Ohm R.A."/>
            <person name="Otillar R.P."/>
            <person name="Pangilinan J.L."/>
            <person name="Peng Y."/>
            <person name="Rokas A."/>
            <person name="Rosa C.A."/>
            <person name="Scheuner C."/>
            <person name="Sibirny A.A."/>
            <person name="Slot J.C."/>
            <person name="Stielow J.B."/>
            <person name="Sun H."/>
            <person name="Kurtzman C.P."/>
            <person name="Blackwell M."/>
            <person name="Grigoriev I.V."/>
            <person name="Jeffries T.W."/>
        </authorList>
    </citation>
    <scope>NUCLEOTIDE SEQUENCE [LARGE SCALE GENOMIC DNA]</scope>
    <source>
        <strain evidence="4">ATCC 18201 / CBS 1600 / BCRC 20928 / JCM 3617 / NBRC 0987 / NRRL Y-1542</strain>
    </source>
</reference>
<dbReference type="AlphaFoldDB" id="A0A1E4RZX0"/>
<dbReference type="Proteomes" id="UP000094389">
    <property type="component" value="Unassembled WGS sequence"/>
</dbReference>
<dbReference type="STRING" id="983966.A0A1E4RZX0"/>
<feature type="domain" description="Serine hydrolase" evidence="2">
    <location>
        <begin position="3"/>
        <end position="196"/>
    </location>
</feature>
<organism evidence="3 4">
    <name type="scientific">Cyberlindnera jadinii (strain ATCC 18201 / CBS 1600 / BCRC 20928 / JCM 3617 / NBRC 0987 / NRRL Y-1542)</name>
    <name type="common">Torula yeast</name>
    <name type="synonym">Candida utilis</name>
    <dbReference type="NCBI Taxonomy" id="983966"/>
    <lineage>
        <taxon>Eukaryota</taxon>
        <taxon>Fungi</taxon>
        <taxon>Dikarya</taxon>
        <taxon>Ascomycota</taxon>
        <taxon>Saccharomycotina</taxon>
        <taxon>Saccharomycetes</taxon>
        <taxon>Phaffomycetales</taxon>
        <taxon>Phaffomycetaceae</taxon>
        <taxon>Cyberlindnera</taxon>
    </lineage>
</organism>
<dbReference type="GO" id="GO:0005737">
    <property type="term" value="C:cytoplasm"/>
    <property type="evidence" value="ECO:0007669"/>
    <property type="project" value="TreeGrafter"/>
</dbReference>
<evidence type="ECO:0000313" key="4">
    <source>
        <dbReference type="Proteomes" id="UP000094389"/>
    </source>
</evidence>
<dbReference type="InterPro" id="IPR029058">
    <property type="entry name" value="AB_hydrolase_fold"/>
</dbReference>
<dbReference type="GeneID" id="30987198"/>
<gene>
    <name evidence="3" type="ORF">CYBJADRAFT_128918</name>
</gene>
<dbReference type="OrthoDB" id="2094269at2759"/>
<dbReference type="PANTHER" id="PTHR48070:SF6">
    <property type="entry name" value="ESTERASE OVCA2"/>
    <property type="match status" value="1"/>
</dbReference>
<evidence type="ECO:0000313" key="3">
    <source>
        <dbReference type="EMBL" id="ODV72793.1"/>
    </source>
</evidence>
<protein>
    <submittedName>
        <fullName evidence="3">Alpha/beta-hydrolase</fullName>
    </submittedName>
</protein>
<keyword evidence="4" id="KW-1185">Reference proteome</keyword>
<sequence>MPPKKILFLHGYAQSAQIFSAKTGGLRKALQKSGYETVYVNAPLLLQGDMPHSSSTDSELYGWWPYGAPDYELETAEQTIKKELDKHDIEDVEGIVGFSQGAGLSGYLTARYKEFLPHLQWAIYFSGFKLMPERFQEHYEPKISLPTLHVLGELDTVVEESRSIKLYDSCHEDHRHLLKHQGGHFVPNSKSFVNQVVNWIAAVKEDSAKDDESGLTGEKDDKLEDMFDAIDNLGKA</sequence>
<dbReference type="InterPro" id="IPR005645">
    <property type="entry name" value="FSH-like_dom"/>
</dbReference>
<name>A0A1E4RZX0_CYBJN</name>
<dbReference type="Pfam" id="PF03959">
    <property type="entry name" value="FSH1"/>
    <property type="match status" value="1"/>
</dbReference>
<dbReference type="SUPFAM" id="SSF53474">
    <property type="entry name" value="alpha/beta-Hydrolases"/>
    <property type="match status" value="1"/>
</dbReference>
<dbReference type="GO" id="GO:0005634">
    <property type="term" value="C:nucleus"/>
    <property type="evidence" value="ECO:0007669"/>
    <property type="project" value="TreeGrafter"/>
</dbReference>
<evidence type="ECO:0000256" key="1">
    <source>
        <dbReference type="ARBA" id="ARBA00022801"/>
    </source>
</evidence>
<evidence type="ECO:0000259" key="2">
    <source>
        <dbReference type="Pfam" id="PF03959"/>
    </source>
</evidence>
<dbReference type="PANTHER" id="PTHR48070">
    <property type="entry name" value="ESTERASE OVCA2"/>
    <property type="match status" value="1"/>
</dbReference>
<dbReference type="EMBL" id="KV453933">
    <property type="protein sequence ID" value="ODV72793.1"/>
    <property type="molecule type" value="Genomic_DNA"/>
</dbReference>
<proteinExistence type="predicted"/>
<keyword evidence="1 3" id="KW-0378">Hydrolase</keyword>
<dbReference type="OMA" id="EEPRGWW"/>
<dbReference type="Gene3D" id="3.40.50.1820">
    <property type="entry name" value="alpha/beta hydrolase"/>
    <property type="match status" value="1"/>
</dbReference>
<accession>A0A1E4RZX0</accession>
<dbReference type="InterPro" id="IPR050593">
    <property type="entry name" value="LovG"/>
</dbReference>